<dbReference type="InterPro" id="IPR011029">
    <property type="entry name" value="DEATH-like_dom_sf"/>
</dbReference>
<feature type="domain" description="Caspase family p10" evidence="4">
    <location>
        <begin position="323"/>
        <end position="411"/>
    </location>
</feature>
<feature type="domain" description="CARD" evidence="6">
    <location>
        <begin position="1"/>
        <end position="105"/>
    </location>
</feature>
<feature type="active site" evidence="2">
    <location>
        <position position="233"/>
    </location>
</feature>
<dbReference type="OrthoDB" id="6097640at2759"/>
<feature type="active site" evidence="2">
    <location>
        <position position="289"/>
    </location>
</feature>
<dbReference type="InterPro" id="IPR002398">
    <property type="entry name" value="Pept_C14"/>
</dbReference>
<gene>
    <name evidence="8" type="primary">LOC105428703</name>
</gene>
<dbReference type="PIRSF" id="PIRSF038001">
    <property type="entry name" value="Caspase_ICE"/>
    <property type="match status" value="1"/>
</dbReference>
<dbReference type="GO" id="GO:0072557">
    <property type="term" value="C:IPAF inflammasome complex"/>
    <property type="evidence" value="ECO:0007669"/>
    <property type="project" value="TreeGrafter"/>
</dbReference>
<sequence length="417" mass="48761">MDQRDREQVDRCCESIVPKINMTKLLPKLLDNKVFNRDDVNLPRWMVSFSYEILRSSMFKNLELRDTVKDIYLTIKTRGPNAFKNFILSLRQSDHENEANILEGISNTNTNIKQEDPLCHHIWSDEPLTIKVHKATRFLDCEYDVIERYPMRSRPRGLVLIITNIYYELSYEKHRFSAKHDKDNLKKLFEEMGFTVITYRNLKGQEMKDKIQEFSKREDLRKVDSCFVIITSHGTEDEENNTEIQGTDYHSARQTNYEKLLCTEVCDYFTTEACPQLAEKPKIFIFQLCRGKKKQKGVAHGRITTDTCVSVKPTTNTNLEIQHIQTIRNYSDMLVVQSTLPGHVSYRDSVTGSWFIQILCKIFMNHAHTNHVQDLFSMIDAELKHLRTTNNECQTSSIQSLGFNKHCYLNPGLFMES</sequence>
<dbReference type="CTD" id="39173"/>
<dbReference type="SUPFAM" id="SSF52129">
    <property type="entry name" value="Caspase-like"/>
    <property type="match status" value="1"/>
</dbReference>
<evidence type="ECO:0000313" key="8">
    <source>
        <dbReference type="RefSeq" id="XP_011639442.1"/>
    </source>
</evidence>
<dbReference type="GO" id="GO:0097169">
    <property type="term" value="C:AIM2 inflammasome complex"/>
    <property type="evidence" value="ECO:0007669"/>
    <property type="project" value="TreeGrafter"/>
</dbReference>
<dbReference type="InterPro" id="IPR002138">
    <property type="entry name" value="Pept_C14_p10"/>
</dbReference>
<evidence type="ECO:0000256" key="3">
    <source>
        <dbReference type="RuleBase" id="RU003971"/>
    </source>
</evidence>
<dbReference type="InterPro" id="IPR001315">
    <property type="entry name" value="CARD"/>
</dbReference>
<evidence type="ECO:0000256" key="2">
    <source>
        <dbReference type="PIRSR" id="PIRSR038001-1"/>
    </source>
</evidence>
<dbReference type="KEGG" id="pbar:105428703"/>
<dbReference type="GO" id="GO:0006508">
    <property type="term" value="P:proteolysis"/>
    <property type="evidence" value="ECO:0007669"/>
    <property type="project" value="InterPro"/>
</dbReference>
<evidence type="ECO:0000259" key="4">
    <source>
        <dbReference type="PROSITE" id="PS50207"/>
    </source>
</evidence>
<feature type="domain" description="Caspase family p20" evidence="5">
    <location>
        <begin position="155"/>
        <end position="293"/>
    </location>
</feature>
<dbReference type="GO" id="GO:0072559">
    <property type="term" value="C:NLRP3 inflammasome complex"/>
    <property type="evidence" value="ECO:0007669"/>
    <property type="project" value="TreeGrafter"/>
</dbReference>
<dbReference type="PROSITE" id="PS50208">
    <property type="entry name" value="CASPASE_P20"/>
    <property type="match status" value="1"/>
</dbReference>
<comment type="similarity">
    <text evidence="1 3">Belongs to the peptidase C14A family.</text>
</comment>
<reference evidence="8" key="1">
    <citation type="submission" date="2025-08" db="UniProtKB">
        <authorList>
            <consortium name="RefSeq"/>
        </authorList>
    </citation>
    <scope>IDENTIFICATION</scope>
</reference>
<name>A0A6I9WJ94_9HYME</name>
<dbReference type="PROSITE" id="PS50207">
    <property type="entry name" value="CASPASE_P10"/>
    <property type="match status" value="1"/>
</dbReference>
<dbReference type="SMART" id="SM00115">
    <property type="entry name" value="CASc"/>
    <property type="match status" value="1"/>
</dbReference>
<dbReference type="PANTHER" id="PTHR47901:SF3">
    <property type="entry name" value="CASPASE-1"/>
    <property type="match status" value="1"/>
</dbReference>
<dbReference type="InterPro" id="IPR001309">
    <property type="entry name" value="Pept_C14_p20"/>
</dbReference>
<dbReference type="Gene3D" id="3.40.50.1460">
    <property type="match status" value="1"/>
</dbReference>
<proteinExistence type="inferred from homology"/>
<organism evidence="7 8">
    <name type="scientific">Pogonomyrmex barbatus</name>
    <name type="common">red harvester ant</name>
    <dbReference type="NCBI Taxonomy" id="144034"/>
    <lineage>
        <taxon>Eukaryota</taxon>
        <taxon>Metazoa</taxon>
        <taxon>Ecdysozoa</taxon>
        <taxon>Arthropoda</taxon>
        <taxon>Hexapoda</taxon>
        <taxon>Insecta</taxon>
        <taxon>Pterygota</taxon>
        <taxon>Neoptera</taxon>
        <taxon>Endopterygota</taxon>
        <taxon>Hymenoptera</taxon>
        <taxon>Apocrita</taxon>
        <taxon>Aculeata</taxon>
        <taxon>Formicoidea</taxon>
        <taxon>Formicidae</taxon>
        <taxon>Myrmicinae</taxon>
        <taxon>Pogonomyrmex</taxon>
    </lineage>
</organism>
<keyword evidence="7" id="KW-1185">Reference proteome</keyword>
<dbReference type="InterPro" id="IPR011600">
    <property type="entry name" value="Pept_C14_caspase"/>
</dbReference>
<dbReference type="Pfam" id="PF00656">
    <property type="entry name" value="Peptidase_C14"/>
    <property type="match status" value="1"/>
</dbReference>
<dbReference type="InterPro" id="IPR029030">
    <property type="entry name" value="Caspase-like_dom_sf"/>
</dbReference>
<dbReference type="GeneID" id="105428703"/>
<dbReference type="RefSeq" id="XP_011639442.1">
    <property type="nucleotide sequence ID" value="XM_011641140.2"/>
</dbReference>
<protein>
    <submittedName>
        <fullName evidence="8">Caspase Dronc isoform X1</fullName>
    </submittedName>
</protein>
<dbReference type="AlphaFoldDB" id="A0A6I9WJ94"/>
<accession>A0A6I9WJ94</accession>
<evidence type="ECO:0000313" key="7">
    <source>
        <dbReference type="Proteomes" id="UP000504615"/>
    </source>
</evidence>
<dbReference type="InterPro" id="IPR015917">
    <property type="entry name" value="Pept_C14A"/>
</dbReference>
<dbReference type="PANTHER" id="PTHR47901">
    <property type="entry name" value="CASPASE RECRUITMENT DOMAIN-CONTAINING PROTEIN 18"/>
    <property type="match status" value="1"/>
</dbReference>
<dbReference type="CDD" id="cd01671">
    <property type="entry name" value="CARD"/>
    <property type="match status" value="1"/>
</dbReference>
<dbReference type="Proteomes" id="UP000504615">
    <property type="component" value="Unplaced"/>
</dbReference>
<dbReference type="PROSITE" id="PS50209">
    <property type="entry name" value="CARD"/>
    <property type="match status" value="1"/>
</dbReference>
<dbReference type="PRINTS" id="PR00376">
    <property type="entry name" value="IL1BCENZYME"/>
</dbReference>
<dbReference type="GO" id="GO:0004197">
    <property type="term" value="F:cysteine-type endopeptidase activity"/>
    <property type="evidence" value="ECO:0007669"/>
    <property type="project" value="InterPro"/>
</dbReference>
<evidence type="ECO:0000259" key="6">
    <source>
        <dbReference type="PROSITE" id="PS50209"/>
    </source>
</evidence>
<evidence type="ECO:0000259" key="5">
    <source>
        <dbReference type="PROSITE" id="PS50208"/>
    </source>
</evidence>
<dbReference type="GO" id="GO:0042981">
    <property type="term" value="P:regulation of apoptotic process"/>
    <property type="evidence" value="ECO:0007669"/>
    <property type="project" value="InterPro"/>
</dbReference>
<evidence type="ECO:0000256" key="1">
    <source>
        <dbReference type="ARBA" id="ARBA00010134"/>
    </source>
</evidence>
<dbReference type="Gene3D" id="1.10.533.10">
    <property type="entry name" value="Death Domain, Fas"/>
    <property type="match status" value="1"/>
</dbReference>